<dbReference type="AlphaFoldDB" id="A0A5B7EN89"/>
<gene>
    <name evidence="2" type="ORF">E2C01_028074</name>
</gene>
<evidence type="ECO:0000313" key="3">
    <source>
        <dbReference type="Proteomes" id="UP000324222"/>
    </source>
</evidence>
<protein>
    <submittedName>
        <fullName evidence="2">Uncharacterized protein</fullName>
    </submittedName>
</protein>
<accession>A0A5B7EN89</accession>
<comment type="caution">
    <text evidence="2">The sequence shown here is derived from an EMBL/GenBank/DDBJ whole genome shotgun (WGS) entry which is preliminary data.</text>
</comment>
<organism evidence="2 3">
    <name type="scientific">Portunus trituberculatus</name>
    <name type="common">Swimming crab</name>
    <name type="synonym">Neptunus trituberculatus</name>
    <dbReference type="NCBI Taxonomy" id="210409"/>
    <lineage>
        <taxon>Eukaryota</taxon>
        <taxon>Metazoa</taxon>
        <taxon>Ecdysozoa</taxon>
        <taxon>Arthropoda</taxon>
        <taxon>Crustacea</taxon>
        <taxon>Multicrustacea</taxon>
        <taxon>Malacostraca</taxon>
        <taxon>Eumalacostraca</taxon>
        <taxon>Eucarida</taxon>
        <taxon>Decapoda</taxon>
        <taxon>Pleocyemata</taxon>
        <taxon>Brachyura</taxon>
        <taxon>Eubrachyura</taxon>
        <taxon>Portunoidea</taxon>
        <taxon>Portunidae</taxon>
        <taxon>Portuninae</taxon>
        <taxon>Portunus</taxon>
    </lineage>
</organism>
<evidence type="ECO:0000256" key="1">
    <source>
        <dbReference type="SAM" id="MobiDB-lite"/>
    </source>
</evidence>
<dbReference type="EMBL" id="VSRR010003103">
    <property type="protein sequence ID" value="MPC34676.1"/>
    <property type="molecule type" value="Genomic_DNA"/>
</dbReference>
<reference evidence="2 3" key="1">
    <citation type="submission" date="2019-05" db="EMBL/GenBank/DDBJ databases">
        <title>Another draft genome of Portunus trituberculatus and its Hox gene families provides insights of decapod evolution.</title>
        <authorList>
            <person name="Jeong J.-H."/>
            <person name="Song I."/>
            <person name="Kim S."/>
            <person name="Choi T."/>
            <person name="Kim D."/>
            <person name="Ryu S."/>
            <person name="Kim W."/>
        </authorList>
    </citation>
    <scope>NUCLEOTIDE SEQUENCE [LARGE SCALE GENOMIC DNA]</scope>
    <source>
        <tissue evidence="2">Muscle</tissue>
    </source>
</reference>
<evidence type="ECO:0000313" key="2">
    <source>
        <dbReference type="EMBL" id="MPC34676.1"/>
    </source>
</evidence>
<keyword evidence="3" id="KW-1185">Reference proteome</keyword>
<name>A0A5B7EN89_PORTR</name>
<sequence length="60" mass="6809">MDARNRKEKLDGTAERESQDMRKEASAMSGRVYAGWAAVHVYAVSVRHAARQRHDTLLSH</sequence>
<feature type="region of interest" description="Disordered" evidence="1">
    <location>
        <begin position="1"/>
        <end position="23"/>
    </location>
</feature>
<dbReference type="Proteomes" id="UP000324222">
    <property type="component" value="Unassembled WGS sequence"/>
</dbReference>
<proteinExistence type="predicted"/>